<accession>A0A8S1VYP3</accession>
<reference evidence="2" key="1">
    <citation type="submission" date="2021-01" db="EMBL/GenBank/DDBJ databases">
        <authorList>
            <consortium name="Genoscope - CEA"/>
            <person name="William W."/>
        </authorList>
    </citation>
    <scope>NUCLEOTIDE SEQUENCE</scope>
</reference>
<dbReference type="AlphaFoldDB" id="A0A8S1VYP3"/>
<protein>
    <recommendedName>
        <fullName evidence="4">Transmembrane protein</fullName>
    </recommendedName>
</protein>
<keyword evidence="1" id="KW-0732">Signal</keyword>
<organism evidence="2 3">
    <name type="scientific">Paramecium octaurelia</name>
    <dbReference type="NCBI Taxonomy" id="43137"/>
    <lineage>
        <taxon>Eukaryota</taxon>
        <taxon>Sar</taxon>
        <taxon>Alveolata</taxon>
        <taxon>Ciliophora</taxon>
        <taxon>Intramacronucleata</taxon>
        <taxon>Oligohymenophorea</taxon>
        <taxon>Peniculida</taxon>
        <taxon>Parameciidae</taxon>
        <taxon>Paramecium</taxon>
    </lineage>
</organism>
<evidence type="ECO:0008006" key="4">
    <source>
        <dbReference type="Google" id="ProtNLM"/>
    </source>
</evidence>
<name>A0A8S1VYP3_PAROT</name>
<dbReference type="EMBL" id="CAJJDP010000075">
    <property type="protein sequence ID" value="CAD8180992.1"/>
    <property type="molecule type" value="Genomic_DNA"/>
</dbReference>
<evidence type="ECO:0000313" key="3">
    <source>
        <dbReference type="Proteomes" id="UP000683925"/>
    </source>
</evidence>
<evidence type="ECO:0000256" key="1">
    <source>
        <dbReference type="SAM" id="SignalP"/>
    </source>
</evidence>
<feature type="chain" id="PRO_5035863900" description="Transmembrane protein" evidence="1">
    <location>
        <begin position="27"/>
        <end position="253"/>
    </location>
</feature>
<feature type="signal peptide" evidence="1">
    <location>
        <begin position="1"/>
        <end position="26"/>
    </location>
</feature>
<keyword evidence="3" id="KW-1185">Reference proteome</keyword>
<sequence>MLQNTLMVIIWCFSIIILMHCHTLSANTLKNQSFIFLKSITAKTRRFSPFTIALDTYLRKDQQGAINNQVEENLLQNDNINKGIDKLEVLGNQERFCKKACKFSLLAKQYEKAKKNFFETMTTLKKRSLTMRAVIFSAQMQAQYDYFLKHVTQQARQAKKCLQQNLDSCFEVIIPKKTNLMSMQSLSPFFSRLKNRFLNMLMCYKKIWSKRYSRICFIVHQQHIKQEREEQELELKKHYFTICRLIFHHQYSK</sequence>
<comment type="caution">
    <text evidence="2">The sequence shown here is derived from an EMBL/GenBank/DDBJ whole genome shotgun (WGS) entry which is preliminary data.</text>
</comment>
<dbReference type="Proteomes" id="UP000683925">
    <property type="component" value="Unassembled WGS sequence"/>
</dbReference>
<gene>
    <name evidence="2" type="ORF">POCTA_138.1.T0760078</name>
</gene>
<proteinExistence type="predicted"/>
<evidence type="ECO:0000313" key="2">
    <source>
        <dbReference type="EMBL" id="CAD8180992.1"/>
    </source>
</evidence>